<accession>A0A067QPS3</accession>
<proteinExistence type="predicted"/>
<dbReference type="Proteomes" id="UP000027135">
    <property type="component" value="Unassembled WGS sequence"/>
</dbReference>
<dbReference type="EMBL" id="KK853083">
    <property type="protein sequence ID" value="KDR11655.1"/>
    <property type="molecule type" value="Genomic_DNA"/>
</dbReference>
<organism evidence="2 3">
    <name type="scientific">Zootermopsis nevadensis</name>
    <name type="common">Dampwood termite</name>
    <dbReference type="NCBI Taxonomy" id="136037"/>
    <lineage>
        <taxon>Eukaryota</taxon>
        <taxon>Metazoa</taxon>
        <taxon>Ecdysozoa</taxon>
        <taxon>Arthropoda</taxon>
        <taxon>Hexapoda</taxon>
        <taxon>Insecta</taxon>
        <taxon>Pterygota</taxon>
        <taxon>Neoptera</taxon>
        <taxon>Polyneoptera</taxon>
        <taxon>Dictyoptera</taxon>
        <taxon>Blattodea</taxon>
        <taxon>Blattoidea</taxon>
        <taxon>Termitoidae</taxon>
        <taxon>Termopsidae</taxon>
        <taxon>Zootermopsis</taxon>
    </lineage>
</organism>
<dbReference type="AlphaFoldDB" id="A0A067QPS3"/>
<name>A0A067QPS3_ZOONE</name>
<evidence type="ECO:0000313" key="2">
    <source>
        <dbReference type="EMBL" id="KDR11655.1"/>
    </source>
</evidence>
<gene>
    <name evidence="2" type="ORF">L798_13984</name>
</gene>
<dbReference type="InParanoid" id="A0A067QPS3"/>
<feature type="compositionally biased region" description="Low complexity" evidence="1">
    <location>
        <begin position="203"/>
        <end position="231"/>
    </location>
</feature>
<reference evidence="2 3" key="1">
    <citation type="journal article" date="2014" name="Nat. Commun.">
        <title>Molecular traces of alternative social organization in a termite genome.</title>
        <authorList>
            <person name="Terrapon N."/>
            <person name="Li C."/>
            <person name="Robertson H.M."/>
            <person name="Ji L."/>
            <person name="Meng X."/>
            <person name="Booth W."/>
            <person name="Chen Z."/>
            <person name="Childers C.P."/>
            <person name="Glastad K.M."/>
            <person name="Gokhale K."/>
            <person name="Gowin J."/>
            <person name="Gronenberg W."/>
            <person name="Hermansen R.A."/>
            <person name="Hu H."/>
            <person name="Hunt B.G."/>
            <person name="Huylmans A.K."/>
            <person name="Khalil S.M."/>
            <person name="Mitchell R.D."/>
            <person name="Munoz-Torres M.C."/>
            <person name="Mustard J.A."/>
            <person name="Pan H."/>
            <person name="Reese J.T."/>
            <person name="Scharf M.E."/>
            <person name="Sun F."/>
            <person name="Vogel H."/>
            <person name="Xiao J."/>
            <person name="Yang W."/>
            <person name="Yang Z."/>
            <person name="Yang Z."/>
            <person name="Zhou J."/>
            <person name="Zhu J."/>
            <person name="Brent C.S."/>
            <person name="Elsik C.G."/>
            <person name="Goodisman M.A."/>
            <person name="Liberles D.A."/>
            <person name="Roe R.M."/>
            <person name="Vargo E.L."/>
            <person name="Vilcinskas A."/>
            <person name="Wang J."/>
            <person name="Bornberg-Bauer E."/>
            <person name="Korb J."/>
            <person name="Zhang G."/>
            <person name="Liebig J."/>
        </authorList>
    </citation>
    <scope>NUCLEOTIDE SEQUENCE [LARGE SCALE GENOMIC DNA]</scope>
    <source>
        <tissue evidence="2">Whole organism</tissue>
    </source>
</reference>
<keyword evidence="3" id="KW-1185">Reference proteome</keyword>
<feature type="region of interest" description="Disordered" evidence="1">
    <location>
        <begin position="80"/>
        <end position="231"/>
    </location>
</feature>
<dbReference type="STRING" id="136037.A0A067QPS3"/>
<feature type="compositionally biased region" description="Low complexity" evidence="1">
    <location>
        <begin position="82"/>
        <end position="101"/>
    </location>
</feature>
<protein>
    <submittedName>
        <fullName evidence="2">Uncharacterized protein</fullName>
    </submittedName>
</protein>
<feature type="compositionally biased region" description="Low complexity" evidence="1">
    <location>
        <begin position="111"/>
        <end position="126"/>
    </location>
</feature>
<feature type="compositionally biased region" description="Polar residues" evidence="1">
    <location>
        <begin position="9"/>
        <end position="61"/>
    </location>
</feature>
<feature type="region of interest" description="Disordered" evidence="1">
    <location>
        <begin position="1"/>
        <end position="61"/>
    </location>
</feature>
<feature type="compositionally biased region" description="Low complexity" evidence="1">
    <location>
        <begin position="171"/>
        <end position="187"/>
    </location>
</feature>
<evidence type="ECO:0000256" key="1">
    <source>
        <dbReference type="SAM" id="MobiDB-lite"/>
    </source>
</evidence>
<sequence length="385" mass="40511">MCFNKPVMTVNQSDNTTGSSAVARKLSSTSPSRGCSQLDGSCHSQTMASSPTTTSTVDHVGTSQQPLLQTFQQPVISQMLGQPSTSSSQMSPNSISHQSSPYLQQPTQPNLSQHQSSQLLSQQQSSVQHPFVHTLGSSHQNHQQTQSATSLNPSNQSQQQIPVSHQHMVNSSLPSSSASSIQPPHQSVQLAQTTAQLHPSCVSSQQGSTSQTSVHVLNSPSSQHQNSLNLNSSLHPVPLLLSNQHHGTMLPATTLVQGTSNSTVQHQATQNSSSHHQGPLTPASQLQTIMNPAPVCSSLPSCSSAVTLVASNHSSTVLASTSRNGPAVSGLGTVPAAVLNVPDAAKVLAAVSTNKEGATNMSVWDYHYLSRSITNHRVSTKTDCI</sequence>
<evidence type="ECO:0000313" key="3">
    <source>
        <dbReference type="Proteomes" id="UP000027135"/>
    </source>
</evidence>
<feature type="compositionally biased region" description="Polar residues" evidence="1">
    <location>
        <begin position="135"/>
        <end position="170"/>
    </location>
</feature>
<feature type="compositionally biased region" description="Polar residues" evidence="1">
    <location>
        <begin position="188"/>
        <end position="197"/>
    </location>
</feature>